<sequence length="357" mass="38645">MSHNFLLTYSQSTLSSITVSMASTTKPQGFYSSGFWTNYLATQRSKLPVLSDVDDGISDRIVRFLACNPGDMQLQGTNTYLIGTGDIRILIDTGEGFPQWAMNVTGYLEDHDISISHVLLTHWHGDHTGGVADLLAYDPSITVCKNQPERNQQNITNGQIFQTQGATLRAVLTPGHTTDHTCFVLEEENALFTGDNVLGHGYSVADDLGEYTASLRLMASLGCSVGYPGHGAVITDLPRKMKTYITQRDSREKQVYAALVRQASSCHGSNSSVSSSSGSDYGGSSDDDDDSEIGTSQGLSITDVGHLLYGELSKDTATFESALEPLLSQVLSMLVEHGKASSKVLGVDRTRYWFAST</sequence>
<dbReference type="PANTHER" id="PTHR23131:SF2">
    <property type="entry name" value="LACTAMASE-LIKE PROTEIN APTB-RELATED"/>
    <property type="match status" value="1"/>
</dbReference>
<dbReference type="InterPro" id="IPR047921">
    <property type="entry name" value="LACTB2-like_MBL-fold"/>
</dbReference>
<evidence type="ECO:0000313" key="8">
    <source>
        <dbReference type="EMBL" id="KAK5989786.1"/>
    </source>
</evidence>
<dbReference type="InterPro" id="IPR050662">
    <property type="entry name" value="Sec-metab_biosynth-thioest"/>
</dbReference>
<evidence type="ECO:0000256" key="6">
    <source>
        <dbReference type="SAM" id="MobiDB-lite"/>
    </source>
</evidence>
<dbReference type="Pfam" id="PF00753">
    <property type="entry name" value="Lactamase_B"/>
    <property type="match status" value="2"/>
</dbReference>
<gene>
    <name evidence="8" type="ORF">PT974_08047</name>
</gene>
<dbReference type="EMBL" id="JAVFKD010000014">
    <property type="protein sequence ID" value="KAK5989786.1"/>
    <property type="molecule type" value="Genomic_DNA"/>
</dbReference>
<dbReference type="InterPro" id="IPR036866">
    <property type="entry name" value="RibonucZ/Hydroxyglut_hydro"/>
</dbReference>
<proteinExistence type="inferred from homology"/>
<comment type="similarity">
    <text evidence="2">Belongs to the metallo-beta-lactamase superfamily.</text>
</comment>
<feature type="domain" description="Metallo-beta-lactamase" evidence="7">
    <location>
        <begin position="76"/>
        <end position="230"/>
    </location>
</feature>
<dbReference type="Gene3D" id="3.60.15.10">
    <property type="entry name" value="Ribonuclease Z/Hydroxyacylglutathione hydrolase-like"/>
    <property type="match status" value="1"/>
</dbReference>
<feature type="region of interest" description="Disordered" evidence="6">
    <location>
        <begin position="266"/>
        <end position="296"/>
    </location>
</feature>
<keyword evidence="3" id="KW-0479">Metal-binding</keyword>
<comment type="cofactor">
    <cofactor evidence="1">
        <name>Zn(2+)</name>
        <dbReference type="ChEBI" id="CHEBI:29105"/>
    </cofactor>
</comment>
<evidence type="ECO:0000313" key="9">
    <source>
        <dbReference type="Proteomes" id="UP001338125"/>
    </source>
</evidence>
<name>A0ABR0SCA6_9HYPO</name>
<accession>A0ABR0SCA6</accession>
<dbReference type="Proteomes" id="UP001338125">
    <property type="component" value="Unassembled WGS sequence"/>
</dbReference>
<keyword evidence="5" id="KW-0862">Zinc</keyword>
<comment type="caution">
    <text evidence="8">The sequence shown here is derived from an EMBL/GenBank/DDBJ whole genome shotgun (WGS) entry which is preliminary data.</text>
</comment>
<keyword evidence="9" id="KW-1185">Reference proteome</keyword>
<evidence type="ECO:0000259" key="7">
    <source>
        <dbReference type="SMART" id="SM00849"/>
    </source>
</evidence>
<evidence type="ECO:0000256" key="4">
    <source>
        <dbReference type="ARBA" id="ARBA00022801"/>
    </source>
</evidence>
<evidence type="ECO:0000256" key="5">
    <source>
        <dbReference type="ARBA" id="ARBA00022833"/>
    </source>
</evidence>
<dbReference type="PANTHER" id="PTHR23131">
    <property type="entry name" value="ENDORIBONUCLEASE LACTB2"/>
    <property type="match status" value="1"/>
</dbReference>
<evidence type="ECO:0000256" key="2">
    <source>
        <dbReference type="ARBA" id="ARBA00007749"/>
    </source>
</evidence>
<protein>
    <submittedName>
        <fullName evidence="8">Thioesterase pkgB</fullName>
    </submittedName>
</protein>
<keyword evidence="4" id="KW-0378">Hydrolase</keyword>
<dbReference type="InterPro" id="IPR001279">
    <property type="entry name" value="Metallo-B-lactamas"/>
</dbReference>
<evidence type="ECO:0000256" key="1">
    <source>
        <dbReference type="ARBA" id="ARBA00001947"/>
    </source>
</evidence>
<reference evidence="8 9" key="1">
    <citation type="submission" date="2024-01" db="EMBL/GenBank/DDBJ databases">
        <title>Complete genome of Cladobotryum mycophilum ATHUM6906.</title>
        <authorList>
            <person name="Christinaki A.C."/>
            <person name="Myridakis A.I."/>
            <person name="Kouvelis V.N."/>
        </authorList>
    </citation>
    <scope>NUCLEOTIDE SEQUENCE [LARGE SCALE GENOMIC DNA]</scope>
    <source>
        <strain evidence="8 9">ATHUM6906</strain>
    </source>
</reference>
<feature type="compositionally biased region" description="Low complexity" evidence="6">
    <location>
        <begin position="266"/>
        <end position="284"/>
    </location>
</feature>
<dbReference type="SUPFAM" id="SSF56281">
    <property type="entry name" value="Metallo-hydrolase/oxidoreductase"/>
    <property type="match status" value="1"/>
</dbReference>
<organism evidence="8 9">
    <name type="scientific">Cladobotryum mycophilum</name>
    <dbReference type="NCBI Taxonomy" id="491253"/>
    <lineage>
        <taxon>Eukaryota</taxon>
        <taxon>Fungi</taxon>
        <taxon>Dikarya</taxon>
        <taxon>Ascomycota</taxon>
        <taxon>Pezizomycotina</taxon>
        <taxon>Sordariomycetes</taxon>
        <taxon>Hypocreomycetidae</taxon>
        <taxon>Hypocreales</taxon>
        <taxon>Hypocreaceae</taxon>
        <taxon>Cladobotryum</taxon>
    </lineage>
</organism>
<dbReference type="CDD" id="cd07722">
    <property type="entry name" value="LACTB2-like_MBL-fold"/>
    <property type="match status" value="1"/>
</dbReference>
<evidence type="ECO:0000256" key="3">
    <source>
        <dbReference type="ARBA" id="ARBA00022723"/>
    </source>
</evidence>
<dbReference type="SMART" id="SM00849">
    <property type="entry name" value="Lactamase_B"/>
    <property type="match status" value="1"/>
</dbReference>